<feature type="region of interest" description="Disordered" evidence="6">
    <location>
        <begin position="1"/>
        <end position="24"/>
    </location>
</feature>
<dbReference type="GO" id="GO:0005886">
    <property type="term" value="C:plasma membrane"/>
    <property type="evidence" value="ECO:0007669"/>
    <property type="project" value="UniProtKB-SubCell"/>
</dbReference>
<evidence type="ECO:0000256" key="2">
    <source>
        <dbReference type="ARBA" id="ARBA00022475"/>
    </source>
</evidence>
<evidence type="ECO:0000256" key="1">
    <source>
        <dbReference type="ARBA" id="ARBA00004162"/>
    </source>
</evidence>
<evidence type="ECO:0000256" key="4">
    <source>
        <dbReference type="ARBA" id="ARBA00022989"/>
    </source>
</evidence>
<keyword evidence="4 7" id="KW-1133">Transmembrane helix</keyword>
<feature type="compositionally biased region" description="Low complexity" evidence="6">
    <location>
        <begin position="1"/>
        <end position="15"/>
    </location>
</feature>
<proteinExistence type="predicted"/>
<evidence type="ECO:0000256" key="7">
    <source>
        <dbReference type="SAM" id="Phobius"/>
    </source>
</evidence>
<dbReference type="Pfam" id="PF04024">
    <property type="entry name" value="PspC"/>
    <property type="match status" value="1"/>
</dbReference>
<evidence type="ECO:0000256" key="6">
    <source>
        <dbReference type="SAM" id="MobiDB-lite"/>
    </source>
</evidence>
<keyword evidence="3 7" id="KW-0812">Transmembrane</keyword>
<feature type="domain" description="Phage shock protein PspC N-terminal" evidence="8">
    <location>
        <begin position="23"/>
        <end position="79"/>
    </location>
</feature>
<evidence type="ECO:0000313" key="9">
    <source>
        <dbReference type="EMBL" id="RJF84777.1"/>
    </source>
</evidence>
<keyword evidence="2" id="KW-1003">Cell membrane</keyword>
<comment type="subcellular location">
    <subcellularLocation>
        <location evidence="1">Cell membrane</location>
        <topology evidence="1">Single-pass membrane protein</topology>
    </subcellularLocation>
</comment>
<dbReference type="PANTHER" id="PTHR33885:SF3">
    <property type="entry name" value="PHAGE SHOCK PROTEIN C"/>
    <property type="match status" value="1"/>
</dbReference>
<protein>
    <submittedName>
        <fullName evidence="9">PspC domain-containing protein</fullName>
    </submittedName>
</protein>
<gene>
    <name evidence="9" type="ORF">D3877_09840</name>
</gene>
<evidence type="ECO:0000256" key="5">
    <source>
        <dbReference type="ARBA" id="ARBA00023136"/>
    </source>
</evidence>
<name>A0A418W499_9PROT</name>
<evidence type="ECO:0000256" key="3">
    <source>
        <dbReference type="ARBA" id="ARBA00022692"/>
    </source>
</evidence>
<evidence type="ECO:0000313" key="10">
    <source>
        <dbReference type="Proteomes" id="UP000283458"/>
    </source>
</evidence>
<dbReference type="InterPro" id="IPR007168">
    <property type="entry name" value="Phageshock_PspC_N"/>
</dbReference>
<comment type="caution">
    <text evidence="9">The sequence shown here is derived from an EMBL/GenBank/DDBJ whole genome shotgun (WGS) entry which is preliminary data.</text>
</comment>
<feature type="transmembrane region" description="Helical" evidence="7">
    <location>
        <begin position="53"/>
        <end position="77"/>
    </location>
</feature>
<dbReference type="OrthoDB" id="7359894at2"/>
<dbReference type="AlphaFoldDB" id="A0A418W499"/>
<sequence>MDRSSPPHGSPHGSPFESPNPHRLYRNPQQGVLGGVCAGIADYFGVKPLAIRFAVGVGLCFFAFPLMIGYGIAMMALPVRPQQLYRNPEEEAFWRTVSTKPDRSLAGLTQRFRDFEKRIAGCEAFVASKEFELNRAIRNLDR</sequence>
<accession>A0A418W499</accession>
<dbReference type="EMBL" id="QYUL01000001">
    <property type="protein sequence ID" value="RJF84777.1"/>
    <property type="molecule type" value="Genomic_DNA"/>
</dbReference>
<dbReference type="PANTHER" id="PTHR33885">
    <property type="entry name" value="PHAGE SHOCK PROTEIN C"/>
    <property type="match status" value="1"/>
</dbReference>
<dbReference type="RefSeq" id="WP_119830415.1">
    <property type="nucleotide sequence ID" value="NZ_QYUL01000001.1"/>
</dbReference>
<organism evidence="9 10">
    <name type="scientific">Azospirillum cavernae</name>
    <dbReference type="NCBI Taxonomy" id="2320860"/>
    <lineage>
        <taxon>Bacteria</taxon>
        <taxon>Pseudomonadati</taxon>
        <taxon>Pseudomonadota</taxon>
        <taxon>Alphaproteobacteria</taxon>
        <taxon>Rhodospirillales</taxon>
        <taxon>Azospirillaceae</taxon>
        <taxon>Azospirillum</taxon>
    </lineage>
</organism>
<reference evidence="9 10" key="1">
    <citation type="submission" date="2018-09" db="EMBL/GenBank/DDBJ databases">
        <authorList>
            <person name="Zhu H."/>
        </authorList>
    </citation>
    <scope>NUCLEOTIDE SEQUENCE [LARGE SCALE GENOMIC DNA]</scope>
    <source>
        <strain evidence="9 10">K2W22B-5</strain>
    </source>
</reference>
<dbReference type="InterPro" id="IPR052027">
    <property type="entry name" value="PspC"/>
</dbReference>
<keyword evidence="10" id="KW-1185">Reference proteome</keyword>
<evidence type="ECO:0000259" key="8">
    <source>
        <dbReference type="Pfam" id="PF04024"/>
    </source>
</evidence>
<keyword evidence="5 7" id="KW-0472">Membrane</keyword>
<dbReference type="Proteomes" id="UP000283458">
    <property type="component" value="Unassembled WGS sequence"/>
</dbReference>